<dbReference type="Pfam" id="PF01551">
    <property type="entry name" value="Peptidase_M23"/>
    <property type="match status" value="1"/>
</dbReference>
<dbReference type="Gene3D" id="2.70.70.10">
    <property type="entry name" value="Glucose Permease (Domain IIA)"/>
    <property type="match status" value="1"/>
</dbReference>
<dbReference type="SUPFAM" id="SSF51261">
    <property type="entry name" value="Duplicated hybrid motif"/>
    <property type="match status" value="1"/>
</dbReference>
<organism evidence="7 8">
    <name type="scientific">Enterococcus rivorum</name>
    <dbReference type="NCBI Taxonomy" id="762845"/>
    <lineage>
        <taxon>Bacteria</taxon>
        <taxon>Bacillati</taxon>
        <taxon>Bacillota</taxon>
        <taxon>Bacilli</taxon>
        <taxon>Lactobacillales</taxon>
        <taxon>Enterococcaceae</taxon>
        <taxon>Enterococcus</taxon>
    </lineage>
</organism>
<dbReference type="EMBL" id="MIEK01000020">
    <property type="protein sequence ID" value="OEH82554.1"/>
    <property type="molecule type" value="Genomic_DNA"/>
</dbReference>
<feature type="coiled-coil region" evidence="2">
    <location>
        <begin position="148"/>
        <end position="259"/>
    </location>
</feature>
<dbReference type="PANTHER" id="PTHR21666:SF270">
    <property type="entry name" value="MUREIN HYDROLASE ACTIVATOR ENVC"/>
    <property type="match status" value="1"/>
</dbReference>
<dbReference type="STRING" id="762845.BCR26_12940"/>
<dbReference type="CDD" id="cd12797">
    <property type="entry name" value="M23_peptidase"/>
    <property type="match status" value="1"/>
</dbReference>
<feature type="compositionally biased region" description="Low complexity" evidence="3">
    <location>
        <begin position="279"/>
        <end position="289"/>
    </location>
</feature>
<dbReference type="OrthoDB" id="9805070at2"/>
<dbReference type="InterPro" id="IPR057309">
    <property type="entry name" value="PcsB_CC"/>
</dbReference>
<proteinExistence type="predicted"/>
<feature type="coiled-coil region" evidence="2">
    <location>
        <begin position="24"/>
        <end position="111"/>
    </location>
</feature>
<evidence type="ECO:0000259" key="5">
    <source>
        <dbReference type="Pfam" id="PF01551"/>
    </source>
</evidence>
<name>A0A1E5KXG2_9ENTE</name>
<evidence type="ECO:0000256" key="4">
    <source>
        <dbReference type="SAM" id="SignalP"/>
    </source>
</evidence>
<feature type="region of interest" description="Disordered" evidence="3">
    <location>
        <begin position="264"/>
        <end position="294"/>
    </location>
</feature>
<feature type="domain" description="M23ase beta-sheet core" evidence="5">
    <location>
        <begin position="322"/>
        <end position="408"/>
    </location>
</feature>
<dbReference type="RefSeq" id="WP_069698470.1">
    <property type="nucleotide sequence ID" value="NZ_JAGGMA010000029.1"/>
</dbReference>
<feature type="signal peptide" evidence="4">
    <location>
        <begin position="1"/>
        <end position="24"/>
    </location>
</feature>
<keyword evidence="1 4" id="KW-0732">Signal</keyword>
<comment type="caution">
    <text evidence="7">The sequence shown here is derived from an EMBL/GenBank/DDBJ whole genome shotgun (WGS) entry which is preliminary data.</text>
</comment>
<keyword evidence="2" id="KW-0175">Coiled coil</keyword>
<dbReference type="PANTHER" id="PTHR21666">
    <property type="entry name" value="PEPTIDASE-RELATED"/>
    <property type="match status" value="1"/>
</dbReference>
<feature type="domain" description="Peptidoglycan hydrolase PcsB coiled-coil" evidence="6">
    <location>
        <begin position="87"/>
        <end position="160"/>
    </location>
</feature>
<evidence type="ECO:0000256" key="3">
    <source>
        <dbReference type="SAM" id="MobiDB-lite"/>
    </source>
</evidence>
<evidence type="ECO:0000256" key="1">
    <source>
        <dbReference type="ARBA" id="ARBA00022729"/>
    </source>
</evidence>
<gene>
    <name evidence="7" type="ORF">BCR26_12940</name>
</gene>
<keyword evidence="8" id="KW-1185">Reference proteome</keyword>
<evidence type="ECO:0000256" key="2">
    <source>
        <dbReference type="SAM" id="Coils"/>
    </source>
</evidence>
<dbReference type="AlphaFoldDB" id="A0A1E5KXG2"/>
<protein>
    <submittedName>
        <fullName evidence="7">Peptidase M23</fullName>
    </submittedName>
</protein>
<feature type="chain" id="PRO_5009180546" evidence="4">
    <location>
        <begin position="25"/>
        <end position="424"/>
    </location>
</feature>
<dbReference type="Proteomes" id="UP000095256">
    <property type="component" value="Unassembled WGS sequence"/>
</dbReference>
<sequence length="424" mass="45841">MKKKMILTVAFAALLAFSPLTAFAENIDQKIEQQNQKIETIVKNEQDAKNYLAKLEEEIAQIESDYQKTLSEKVKNEKELAELNLRIEALKTKIEKRNDQLESQARETQTSQDQSSILAVMLSSESISDAISKAIAVNTLVSANNDILQAQKADKEELDQAKISLTEKVEIITKKTQELEQKEQELAEAKLDQNVKINEISAALATETAEKDKFVKQKEDAEKKKQAELKAIAEAKKKQEALEAQALKEQQELDQIVKDAETAYNQNPTPAPSGGSGSNSGNNSGTTPTVPSNGWLSPLSIGLVVTSPFGPRQDPTGMSGSYHDGIDFAGPSGSPIMASKSGQVVAAEFQSSAGNHVIIKHDNGYYSYYLHLSSTYVSVGQNVAAGEVLGGMGTTGNSTGVHLHFGIATGLWSGFVNPAPFLGI</sequence>
<evidence type="ECO:0000259" key="6">
    <source>
        <dbReference type="Pfam" id="PF24568"/>
    </source>
</evidence>
<evidence type="ECO:0000313" key="7">
    <source>
        <dbReference type="EMBL" id="OEH82554.1"/>
    </source>
</evidence>
<dbReference type="Gene3D" id="6.10.250.3150">
    <property type="match status" value="1"/>
</dbReference>
<dbReference type="InterPro" id="IPR016047">
    <property type="entry name" value="M23ase_b-sheet_dom"/>
</dbReference>
<dbReference type="InterPro" id="IPR011055">
    <property type="entry name" value="Dup_hybrid_motif"/>
</dbReference>
<evidence type="ECO:0000313" key="8">
    <source>
        <dbReference type="Proteomes" id="UP000095256"/>
    </source>
</evidence>
<dbReference type="Pfam" id="PF24568">
    <property type="entry name" value="CC_PcsB"/>
    <property type="match status" value="1"/>
</dbReference>
<dbReference type="InterPro" id="IPR050570">
    <property type="entry name" value="Cell_wall_metabolism_enzyme"/>
</dbReference>
<accession>A0A1E5KXG2</accession>
<dbReference type="GO" id="GO:0004222">
    <property type="term" value="F:metalloendopeptidase activity"/>
    <property type="evidence" value="ECO:0007669"/>
    <property type="project" value="TreeGrafter"/>
</dbReference>
<reference evidence="7 8" key="1">
    <citation type="submission" date="2016-09" db="EMBL/GenBank/DDBJ databases">
        <authorList>
            <person name="Capua I."/>
            <person name="De Benedictis P."/>
            <person name="Joannis T."/>
            <person name="Lombin L.H."/>
            <person name="Cattoli G."/>
        </authorList>
    </citation>
    <scope>NUCLEOTIDE SEQUENCE [LARGE SCALE GENOMIC DNA]</scope>
    <source>
        <strain evidence="7 8">LMG 25899</strain>
    </source>
</reference>